<keyword evidence="9" id="KW-1185">Reference proteome</keyword>
<dbReference type="Proteomes" id="UP000076871">
    <property type="component" value="Unassembled WGS sequence"/>
</dbReference>
<dbReference type="OrthoDB" id="2690153at2759"/>
<dbReference type="GO" id="GO:0071949">
    <property type="term" value="F:FAD binding"/>
    <property type="evidence" value="ECO:0007669"/>
    <property type="project" value="InterPro"/>
</dbReference>
<dbReference type="InterPro" id="IPR012941">
    <property type="entry name" value="Phe_hydrox_C_dim_dom"/>
</dbReference>
<dbReference type="InterPro" id="IPR050641">
    <property type="entry name" value="RIFMO-like"/>
</dbReference>
<keyword evidence="3" id="KW-0285">Flavoprotein</keyword>
<dbReference type="PANTHER" id="PTHR43004">
    <property type="entry name" value="TRK SYSTEM POTASSIUM UPTAKE PROTEIN"/>
    <property type="match status" value="1"/>
</dbReference>
<evidence type="ECO:0000259" key="7">
    <source>
        <dbReference type="Pfam" id="PF07976"/>
    </source>
</evidence>
<comment type="cofactor">
    <cofactor evidence="1">
        <name>FAD</name>
        <dbReference type="ChEBI" id="CHEBI:57692"/>
    </cofactor>
</comment>
<dbReference type="GO" id="GO:0016709">
    <property type="term" value="F:oxidoreductase activity, acting on paired donors, with incorporation or reduction of molecular oxygen, NAD(P)H as one donor, and incorporation of one atom of oxygen"/>
    <property type="evidence" value="ECO:0007669"/>
    <property type="project" value="UniProtKB-ARBA"/>
</dbReference>
<dbReference type="PRINTS" id="PR00420">
    <property type="entry name" value="RNGMNOXGNASE"/>
</dbReference>
<sequence length="558" mass="61397">MSSTSHLPVLIAGAGPTGLVLALTLAQNGIPFRIIEKDPEYHIGQRGAAIQPRTLEAYNLLGVLPDVMEKGIPWNEVWIYKLPGGVEVEKKIQMMPTLEPTPSKPYINPWTLGQARAEAILREHLEKLGNRVELGTELRSFEQSADRVTAQIVKKNEDLEVFETVTCRWLVGADGGKGVVRNQLGLTFLGQSLASEMVIGDIEVPGLNQDGHWHMWSSPQIPMVALRPTEEADLFNFAVVGEVDYAKMMDDDDEIIRIIRKGSDRDDLQFGAVRWKSDYRPTIRMVDKFGDGRVFVAGDAAHVHSPAGAQGMNSGVQDALNLGWKLALVEKGLASPSLLITFTEERLPVIKFMLTETSSLFRQMFSEKSQGTDMENGLQREYHMRQLGVNYRWSSIVLDERVPAKAENAVQEPEDVYGINSDGVPRAGDRALEAPGLVNIKSGESTSLFRIFSTTRHTILIFSLDDTQVGLALEALSPYPTSVIRSAIIYPQDAPSTASANSADLVLIDHDSHAYSGYGIEKNVSMVVIVRPDGVIGAVAREGEGVKQYFLRIFSAVA</sequence>
<protein>
    <submittedName>
        <fullName evidence="8">Monooxygenase</fullName>
    </submittedName>
</protein>
<evidence type="ECO:0000313" key="8">
    <source>
        <dbReference type="EMBL" id="KZT07592.1"/>
    </source>
</evidence>
<dbReference type="RefSeq" id="XP_040765332.1">
    <property type="nucleotide sequence ID" value="XM_040914889.1"/>
</dbReference>
<dbReference type="SUPFAM" id="SSF52833">
    <property type="entry name" value="Thioredoxin-like"/>
    <property type="match status" value="1"/>
</dbReference>
<feature type="domain" description="Phenol hydroxylase-like C-terminal dimerisation" evidence="7">
    <location>
        <begin position="510"/>
        <end position="553"/>
    </location>
</feature>
<dbReference type="InterPro" id="IPR036249">
    <property type="entry name" value="Thioredoxin-like_sf"/>
</dbReference>
<organism evidence="8 9">
    <name type="scientific">Laetiporus sulphureus 93-53</name>
    <dbReference type="NCBI Taxonomy" id="1314785"/>
    <lineage>
        <taxon>Eukaryota</taxon>
        <taxon>Fungi</taxon>
        <taxon>Dikarya</taxon>
        <taxon>Basidiomycota</taxon>
        <taxon>Agaricomycotina</taxon>
        <taxon>Agaricomycetes</taxon>
        <taxon>Polyporales</taxon>
        <taxon>Laetiporus</taxon>
    </lineage>
</organism>
<name>A0A165ER47_9APHY</name>
<keyword evidence="8" id="KW-0503">Monooxygenase</keyword>
<dbReference type="STRING" id="1314785.A0A165ER47"/>
<dbReference type="Pfam" id="PF07976">
    <property type="entry name" value="Phe_hydrox_dim"/>
    <property type="match status" value="1"/>
</dbReference>
<keyword evidence="5" id="KW-0560">Oxidoreductase</keyword>
<dbReference type="InterPro" id="IPR036188">
    <property type="entry name" value="FAD/NAD-bd_sf"/>
</dbReference>
<dbReference type="Gene3D" id="3.40.30.20">
    <property type="match status" value="1"/>
</dbReference>
<dbReference type="SUPFAM" id="SSF51905">
    <property type="entry name" value="FAD/NAD(P)-binding domain"/>
    <property type="match status" value="1"/>
</dbReference>
<keyword evidence="4" id="KW-0274">FAD</keyword>
<dbReference type="InterPro" id="IPR038220">
    <property type="entry name" value="PHOX_C_sf"/>
</dbReference>
<evidence type="ECO:0000256" key="2">
    <source>
        <dbReference type="ARBA" id="ARBA00007801"/>
    </source>
</evidence>
<dbReference type="InterPro" id="IPR002938">
    <property type="entry name" value="FAD-bd"/>
</dbReference>
<dbReference type="Gene3D" id="3.50.50.60">
    <property type="entry name" value="FAD/NAD(P)-binding domain"/>
    <property type="match status" value="1"/>
</dbReference>
<dbReference type="Pfam" id="PF01494">
    <property type="entry name" value="FAD_binding_3"/>
    <property type="match status" value="1"/>
</dbReference>
<evidence type="ECO:0000313" key="9">
    <source>
        <dbReference type="Proteomes" id="UP000076871"/>
    </source>
</evidence>
<proteinExistence type="inferred from homology"/>
<dbReference type="GeneID" id="63831916"/>
<evidence type="ECO:0000256" key="1">
    <source>
        <dbReference type="ARBA" id="ARBA00001974"/>
    </source>
</evidence>
<evidence type="ECO:0000259" key="6">
    <source>
        <dbReference type="Pfam" id="PF01494"/>
    </source>
</evidence>
<dbReference type="Gene3D" id="3.30.70.2450">
    <property type="match status" value="1"/>
</dbReference>
<dbReference type="AlphaFoldDB" id="A0A165ER47"/>
<evidence type="ECO:0000256" key="5">
    <source>
        <dbReference type="ARBA" id="ARBA00023002"/>
    </source>
</evidence>
<reference evidence="8 9" key="1">
    <citation type="journal article" date="2016" name="Mol. Biol. Evol.">
        <title>Comparative Genomics of Early-Diverging Mushroom-Forming Fungi Provides Insights into the Origins of Lignocellulose Decay Capabilities.</title>
        <authorList>
            <person name="Nagy L.G."/>
            <person name="Riley R."/>
            <person name="Tritt A."/>
            <person name="Adam C."/>
            <person name="Daum C."/>
            <person name="Floudas D."/>
            <person name="Sun H."/>
            <person name="Yadav J.S."/>
            <person name="Pangilinan J."/>
            <person name="Larsson K.H."/>
            <person name="Matsuura K."/>
            <person name="Barry K."/>
            <person name="Labutti K."/>
            <person name="Kuo R."/>
            <person name="Ohm R.A."/>
            <person name="Bhattacharya S.S."/>
            <person name="Shirouzu T."/>
            <person name="Yoshinaga Y."/>
            <person name="Martin F.M."/>
            <person name="Grigoriev I.V."/>
            <person name="Hibbett D.S."/>
        </authorList>
    </citation>
    <scope>NUCLEOTIDE SEQUENCE [LARGE SCALE GENOMIC DNA]</scope>
    <source>
        <strain evidence="8 9">93-53</strain>
    </source>
</reference>
<evidence type="ECO:0000256" key="4">
    <source>
        <dbReference type="ARBA" id="ARBA00022827"/>
    </source>
</evidence>
<comment type="similarity">
    <text evidence="2">Belongs to the PheA/TfdB FAD monooxygenase family.</text>
</comment>
<gene>
    <name evidence="8" type="ORF">LAESUDRAFT_96264</name>
</gene>
<dbReference type="EMBL" id="KV427618">
    <property type="protein sequence ID" value="KZT07592.1"/>
    <property type="molecule type" value="Genomic_DNA"/>
</dbReference>
<evidence type="ECO:0000256" key="3">
    <source>
        <dbReference type="ARBA" id="ARBA00022630"/>
    </source>
</evidence>
<accession>A0A165ER47</accession>
<feature type="domain" description="FAD-binding" evidence="6">
    <location>
        <begin position="7"/>
        <end position="355"/>
    </location>
</feature>
<dbReference type="InParanoid" id="A0A165ER47"/>
<dbReference type="PANTHER" id="PTHR43004:SF19">
    <property type="entry name" value="BINDING MONOOXYGENASE, PUTATIVE (JCVI)-RELATED"/>
    <property type="match status" value="1"/>
</dbReference>